<gene>
    <name evidence="10" type="ORF">A5888_002370</name>
    <name evidence="9" type="ORF">A5888_002468</name>
</gene>
<dbReference type="InterPro" id="IPR003416">
    <property type="entry name" value="MgtC/SapB/SrpB/YhiD_fam"/>
</dbReference>
<dbReference type="EMBL" id="NGMM01000004">
    <property type="protein sequence ID" value="OTP14367.1"/>
    <property type="molecule type" value="Genomic_DNA"/>
</dbReference>
<accession>A0A242K4B2</accession>
<dbReference type="PANTHER" id="PTHR33778:SF3">
    <property type="entry name" value="PROTEIN MGTC"/>
    <property type="match status" value="1"/>
</dbReference>
<keyword evidence="11" id="KW-1185">Reference proteome</keyword>
<evidence type="ECO:0000313" key="11">
    <source>
        <dbReference type="Proteomes" id="UP000195141"/>
    </source>
</evidence>
<dbReference type="PRINTS" id="PR01837">
    <property type="entry name" value="MGTCSAPBPROT"/>
</dbReference>
<protein>
    <recommendedName>
        <fullName evidence="8">MgtC/SapB/SrpB/YhiD N-terminal domain-containing protein</fullName>
    </recommendedName>
</protein>
<dbReference type="Proteomes" id="UP000195141">
    <property type="component" value="Chromosome"/>
</dbReference>
<evidence type="ECO:0000313" key="9">
    <source>
        <dbReference type="EMBL" id="OTP14367.1"/>
    </source>
</evidence>
<reference evidence="9" key="1">
    <citation type="submission" date="2017-05" db="EMBL/GenBank/DDBJ databases">
        <title>The Genome Sequence of Enterococcus sp. 9E7_DIV0242.</title>
        <authorList>
            <consortium name="The Broad Institute Genomics Platform"/>
            <consortium name="The Broad Institute Genomic Center for Infectious Diseases"/>
            <person name="Earl A."/>
            <person name="Manson A."/>
            <person name="Schwartman J."/>
            <person name="Gilmore M."/>
            <person name="Abouelleil A."/>
            <person name="Cao P."/>
            <person name="Chapman S."/>
            <person name="Cusick C."/>
            <person name="Shea T."/>
            <person name="Young S."/>
            <person name="Neafsey D."/>
            <person name="Nusbaum C."/>
            <person name="Birren B."/>
        </authorList>
    </citation>
    <scope>NUCLEOTIDE SEQUENCE [LARGE SCALE GENOMIC DNA]</scope>
    <source>
        <strain evidence="9">9E7_DIV0242</strain>
    </source>
</reference>
<dbReference type="EMBL" id="CP147247">
    <property type="protein sequence ID" value="WYJ90613.1"/>
    <property type="molecule type" value="Genomic_DNA"/>
</dbReference>
<evidence type="ECO:0000256" key="3">
    <source>
        <dbReference type="ARBA" id="ARBA00022475"/>
    </source>
</evidence>
<evidence type="ECO:0000256" key="1">
    <source>
        <dbReference type="ARBA" id="ARBA00004651"/>
    </source>
</evidence>
<proteinExistence type="inferred from homology"/>
<feature type="domain" description="MgtC/SapB/SrpB/YhiD N-terminal" evidence="8">
    <location>
        <begin position="4"/>
        <end position="123"/>
    </location>
</feature>
<dbReference type="InterPro" id="IPR049177">
    <property type="entry name" value="MgtC_SapB_SrpB_YhiD_N"/>
</dbReference>
<evidence type="ECO:0000259" key="8">
    <source>
        <dbReference type="Pfam" id="PF02308"/>
    </source>
</evidence>
<dbReference type="PANTHER" id="PTHR33778">
    <property type="entry name" value="PROTEIN MGTC"/>
    <property type="match status" value="1"/>
</dbReference>
<dbReference type="AlphaFoldDB" id="A0A242K4B2"/>
<comment type="similarity">
    <text evidence="2">Belongs to the MgtC/SapB family.</text>
</comment>
<evidence type="ECO:0000256" key="7">
    <source>
        <dbReference type="SAM" id="Phobius"/>
    </source>
</evidence>
<comment type="subcellular location">
    <subcellularLocation>
        <location evidence="1">Cell membrane</location>
        <topology evidence="1">Multi-pass membrane protein</topology>
    </subcellularLocation>
</comment>
<keyword evidence="6 7" id="KW-0472">Membrane</keyword>
<keyword evidence="4 7" id="KW-0812">Transmembrane</keyword>
<keyword evidence="5 7" id="KW-1133">Transmembrane helix</keyword>
<feature type="transmembrane region" description="Helical" evidence="7">
    <location>
        <begin position="25"/>
        <end position="44"/>
    </location>
</feature>
<name>A0A242K4B2_9ENTE</name>
<evidence type="ECO:0000256" key="4">
    <source>
        <dbReference type="ARBA" id="ARBA00022692"/>
    </source>
</evidence>
<feature type="transmembrane region" description="Helical" evidence="7">
    <location>
        <begin position="56"/>
        <end position="73"/>
    </location>
</feature>
<evidence type="ECO:0000313" key="10">
    <source>
        <dbReference type="EMBL" id="WYJ90613.1"/>
    </source>
</evidence>
<evidence type="ECO:0000256" key="2">
    <source>
        <dbReference type="ARBA" id="ARBA00009298"/>
    </source>
</evidence>
<sequence>MVTMLVSILAGAVIGMERQWRKKIAGIRTMVLVSLGATLFAVLSTLITEDGSPSRIAAQIVSGVGFLAGGVILRDGFSVTGLNTAATLWCSAAVGTLIGSGYLVEGGCAAGMITLVNTLIRFFSYKLDCWSKKNQSEEGEQGAPIFLSVVGKGSAEVMLRTEIVHLLDHYFLKFCRFSCSDLTGKRTQLVVEIEPAVNSELAITEIITHLFNIPEVIEVYQLAEEETSW</sequence>
<organism evidence="9">
    <name type="scientific">Candidatus Enterococcus clewellii</name>
    <dbReference type="NCBI Taxonomy" id="1834193"/>
    <lineage>
        <taxon>Bacteria</taxon>
        <taxon>Bacillati</taxon>
        <taxon>Bacillota</taxon>
        <taxon>Bacilli</taxon>
        <taxon>Lactobacillales</taxon>
        <taxon>Enterococcaceae</taxon>
        <taxon>Enterococcus</taxon>
    </lineage>
</organism>
<evidence type="ECO:0000256" key="5">
    <source>
        <dbReference type="ARBA" id="ARBA00022989"/>
    </source>
</evidence>
<evidence type="ECO:0000256" key="6">
    <source>
        <dbReference type="ARBA" id="ARBA00023136"/>
    </source>
</evidence>
<reference evidence="10" key="2">
    <citation type="submission" date="2017-05" db="EMBL/GenBank/DDBJ databases">
        <authorList>
            <consortium name="The Broad Institute Genomics Platform"/>
            <consortium name="The Broad Institute Genomic Center for Infectious Diseases"/>
            <person name="Earl A."/>
            <person name="Manson A."/>
            <person name="Schwartman J."/>
            <person name="Gilmore M."/>
            <person name="Abouelleil A."/>
            <person name="Cao P."/>
            <person name="Chapman S."/>
            <person name="Cusick C."/>
            <person name="Shea T."/>
            <person name="Young S."/>
            <person name="Neafsey D."/>
            <person name="Nusbaum C."/>
            <person name="Birren B."/>
        </authorList>
    </citation>
    <scope>NUCLEOTIDE SEQUENCE</scope>
    <source>
        <strain evidence="10">9E7_DIV0242</strain>
    </source>
</reference>
<keyword evidence="3" id="KW-1003">Cell membrane</keyword>
<dbReference type="Pfam" id="PF02308">
    <property type="entry name" value="MgtC"/>
    <property type="match status" value="1"/>
</dbReference>
<dbReference type="GO" id="GO:0005886">
    <property type="term" value="C:plasma membrane"/>
    <property type="evidence" value="ECO:0007669"/>
    <property type="project" value="UniProtKB-SubCell"/>
</dbReference>
<reference evidence="10" key="3">
    <citation type="submission" date="2024-03" db="EMBL/GenBank/DDBJ databases">
        <title>The Genome Sequence of Enterococcus sp. DIV0242b.</title>
        <authorList>
            <consortium name="The Broad Institute Genomics Platform"/>
            <consortium name="The Broad Institute Microbial Omics Core"/>
            <consortium name="The Broad Institute Genomic Center for Infectious Diseases"/>
            <person name="Earl A."/>
            <person name="Manson A."/>
            <person name="Gilmore M."/>
            <person name="Schwartman J."/>
            <person name="Shea T."/>
            <person name="Abouelleil A."/>
            <person name="Cao P."/>
            <person name="Chapman S."/>
            <person name="Cusick C."/>
            <person name="Young S."/>
            <person name="Neafsey D."/>
            <person name="Nusbaum C."/>
            <person name="Birren B."/>
        </authorList>
    </citation>
    <scope>NUCLEOTIDE SEQUENCE</scope>
    <source>
        <strain evidence="10">9E7_DIV0242</strain>
    </source>
</reference>